<reference evidence="2" key="2">
    <citation type="submission" date="2021-09" db="EMBL/GenBank/DDBJ databases">
        <authorList>
            <person name="Gilroy R."/>
        </authorList>
    </citation>
    <scope>NUCLEOTIDE SEQUENCE</scope>
    <source>
        <strain evidence="2">4100</strain>
    </source>
</reference>
<dbReference type="Pfam" id="PF19528">
    <property type="entry name" value="DUF6056"/>
    <property type="match status" value="1"/>
</dbReference>
<sequence length="522" mass="57939">MLAIIAISIISIGIRAYHITPTGDDIIYSYKLAPDFQTNIPIIGEIQGLSDAIESQVNQYFHTNGRFLIHIVLQLVAGLSPHTGFAIIAGGLIGFALILLVIFTISPRYRANAAYWLAGSIMYLYLFPSNSCIWLSISICCNYLIPITLVLSWLVLYRKWHDTPSAGHITLLSVLGFVTGFSHEAFALTLSGALFIRAVKHFKAFFTRQSIPVICLWIGTLLVVASPGNFARQAKEGGDIILKLFHFLQLLSSLRILYISVAIAIVSYFTDRRAWIEATSHYSLILYALLFAIMFGSVANTGIWSLTAIEFYSAILSMVYLNSLLKARSISSTWNTIFTAACVIILCVHQTEIIKAQMKQYDANTAMISSFISSPTGLVEWTPPTFNSVINPYVCGLSLTQWDAHSIALKYAGGSKQCLFVGPDDSKIINRDASMSRLRIPGTAALYKGTFYLWSLNASPAPVIITFQRFKRPLLDLFRPKDAPDTFTWKPNMCKFSGTGTDLFYIFPYPSQPIISADNVTE</sequence>
<dbReference type="EMBL" id="DYXT01000049">
    <property type="protein sequence ID" value="HJE39952.1"/>
    <property type="molecule type" value="Genomic_DNA"/>
</dbReference>
<feature type="transmembrane region" description="Helical" evidence="1">
    <location>
        <begin position="331"/>
        <end position="349"/>
    </location>
</feature>
<gene>
    <name evidence="2" type="ORF">K8V47_09375</name>
</gene>
<dbReference type="Proteomes" id="UP000711407">
    <property type="component" value="Unassembled WGS sequence"/>
</dbReference>
<organism evidence="2 3">
    <name type="scientific">Candidatus Amulumruptor caecigallinarius</name>
    <dbReference type="NCBI Taxonomy" id="2109911"/>
    <lineage>
        <taxon>Bacteria</taxon>
        <taxon>Pseudomonadati</taxon>
        <taxon>Bacteroidota</taxon>
        <taxon>Bacteroidia</taxon>
        <taxon>Bacteroidales</taxon>
        <taxon>Muribaculaceae</taxon>
        <taxon>Candidatus Amulumruptor</taxon>
    </lineage>
</organism>
<feature type="transmembrane region" description="Helical" evidence="1">
    <location>
        <begin position="244"/>
        <end position="269"/>
    </location>
</feature>
<feature type="transmembrane region" description="Helical" evidence="1">
    <location>
        <begin position="169"/>
        <end position="199"/>
    </location>
</feature>
<feature type="transmembrane region" description="Helical" evidence="1">
    <location>
        <begin position="133"/>
        <end position="157"/>
    </location>
</feature>
<accession>A0A921EBS9</accession>
<keyword evidence="1" id="KW-0812">Transmembrane</keyword>
<keyword evidence="1" id="KW-1133">Transmembrane helix</keyword>
<protein>
    <submittedName>
        <fullName evidence="2">DUF6056 family protein</fullName>
    </submittedName>
</protein>
<proteinExistence type="predicted"/>
<keyword evidence="1" id="KW-0472">Membrane</keyword>
<reference evidence="2" key="1">
    <citation type="journal article" date="2021" name="PeerJ">
        <title>Extensive microbial diversity within the chicken gut microbiome revealed by metagenomics and culture.</title>
        <authorList>
            <person name="Gilroy R."/>
            <person name="Ravi A."/>
            <person name="Getino M."/>
            <person name="Pursley I."/>
            <person name="Horton D.L."/>
            <person name="Alikhan N.F."/>
            <person name="Baker D."/>
            <person name="Gharbi K."/>
            <person name="Hall N."/>
            <person name="Watson M."/>
            <person name="Adriaenssens E.M."/>
            <person name="Foster-Nyarko E."/>
            <person name="Jarju S."/>
            <person name="Secka A."/>
            <person name="Antonio M."/>
            <person name="Oren A."/>
            <person name="Chaudhuri R.R."/>
            <person name="La Ragione R."/>
            <person name="Hildebrand F."/>
            <person name="Pallen M.J."/>
        </authorList>
    </citation>
    <scope>NUCLEOTIDE SEQUENCE</scope>
    <source>
        <strain evidence="2">4100</strain>
    </source>
</reference>
<name>A0A921EBS9_9BACT</name>
<evidence type="ECO:0000313" key="3">
    <source>
        <dbReference type="Proteomes" id="UP000711407"/>
    </source>
</evidence>
<dbReference type="AlphaFoldDB" id="A0A921EBS9"/>
<feature type="transmembrane region" description="Helical" evidence="1">
    <location>
        <begin position="211"/>
        <end position="232"/>
    </location>
</feature>
<feature type="transmembrane region" description="Helical" evidence="1">
    <location>
        <begin position="306"/>
        <end position="325"/>
    </location>
</feature>
<feature type="transmembrane region" description="Helical" evidence="1">
    <location>
        <begin position="83"/>
        <end position="102"/>
    </location>
</feature>
<comment type="caution">
    <text evidence="2">The sequence shown here is derived from an EMBL/GenBank/DDBJ whole genome shotgun (WGS) entry which is preliminary data.</text>
</comment>
<dbReference type="InterPro" id="IPR045691">
    <property type="entry name" value="DUF6056"/>
</dbReference>
<evidence type="ECO:0000313" key="2">
    <source>
        <dbReference type="EMBL" id="HJE39952.1"/>
    </source>
</evidence>
<feature type="transmembrane region" description="Helical" evidence="1">
    <location>
        <begin position="281"/>
        <end position="299"/>
    </location>
</feature>
<evidence type="ECO:0000256" key="1">
    <source>
        <dbReference type="SAM" id="Phobius"/>
    </source>
</evidence>